<dbReference type="GO" id="GO:0046872">
    <property type="term" value="F:metal ion binding"/>
    <property type="evidence" value="ECO:0007669"/>
    <property type="project" value="UniProtKB-KW"/>
</dbReference>
<name>A0A9P0CDS0_9CUCU</name>
<evidence type="ECO:0000256" key="1">
    <source>
        <dbReference type="ARBA" id="ARBA00022485"/>
    </source>
</evidence>
<keyword evidence="5" id="KW-0411">Iron-sulfur</keyword>
<sequence>MSNIRSTASSSKLLPTQSVERRKKIVLVTDYRQRQHNLSRSIKVEPTRRDYIFQGQWETFLSYEDPEKDVTSAFLVLICDDPSVPKKTSLIKELRIYEHTLPLINPYDRKGENQELGVQLINWAEKVATMEHNSSQIAALTSEVNSSFFKKLGYILENGPHLFKSLELDYISATDCADGPDLKFDRNTNLIKNVLNPHSEEEEWLRIFDEDYKQRKSY</sequence>
<dbReference type="PANTHER" id="PTHR11135">
    <property type="entry name" value="HISTONE ACETYLTRANSFERASE-RELATED"/>
    <property type="match status" value="1"/>
</dbReference>
<protein>
    <recommendedName>
        <fullName evidence="8">N-acetyltransferase domain-containing protein</fullName>
    </recommendedName>
</protein>
<dbReference type="OrthoDB" id="6747998at2759"/>
<evidence type="ECO:0000313" key="6">
    <source>
        <dbReference type="EMBL" id="CAH1100184.1"/>
    </source>
</evidence>
<evidence type="ECO:0000256" key="4">
    <source>
        <dbReference type="ARBA" id="ARBA00023004"/>
    </source>
</evidence>
<proteinExistence type="predicted"/>
<dbReference type="AlphaFoldDB" id="A0A9P0CDS0"/>
<keyword evidence="1" id="KW-0004">4Fe-4S</keyword>
<accession>A0A9P0CDS0</accession>
<evidence type="ECO:0008006" key="8">
    <source>
        <dbReference type="Google" id="ProtNLM"/>
    </source>
</evidence>
<dbReference type="EMBL" id="OV651822">
    <property type="protein sequence ID" value="CAH1100184.1"/>
    <property type="molecule type" value="Genomic_DNA"/>
</dbReference>
<evidence type="ECO:0000313" key="7">
    <source>
        <dbReference type="Proteomes" id="UP001153636"/>
    </source>
</evidence>
<organism evidence="6 7">
    <name type="scientific">Psylliodes chrysocephalus</name>
    <dbReference type="NCBI Taxonomy" id="3402493"/>
    <lineage>
        <taxon>Eukaryota</taxon>
        <taxon>Metazoa</taxon>
        <taxon>Ecdysozoa</taxon>
        <taxon>Arthropoda</taxon>
        <taxon>Hexapoda</taxon>
        <taxon>Insecta</taxon>
        <taxon>Pterygota</taxon>
        <taxon>Neoptera</taxon>
        <taxon>Endopterygota</taxon>
        <taxon>Coleoptera</taxon>
        <taxon>Polyphaga</taxon>
        <taxon>Cucujiformia</taxon>
        <taxon>Chrysomeloidea</taxon>
        <taxon>Chrysomelidae</taxon>
        <taxon>Galerucinae</taxon>
        <taxon>Alticini</taxon>
        <taxon>Psylliodes</taxon>
    </lineage>
</organism>
<dbReference type="InterPro" id="IPR039661">
    <property type="entry name" value="ELP3"/>
</dbReference>
<keyword evidence="3" id="KW-0479">Metal-binding</keyword>
<gene>
    <name evidence="6" type="ORF">PSYICH_LOCUS1749</name>
</gene>
<keyword evidence="2" id="KW-0949">S-adenosyl-L-methionine</keyword>
<evidence type="ECO:0000256" key="5">
    <source>
        <dbReference type="ARBA" id="ARBA00023014"/>
    </source>
</evidence>
<evidence type="ECO:0000256" key="2">
    <source>
        <dbReference type="ARBA" id="ARBA00022691"/>
    </source>
</evidence>
<keyword evidence="4" id="KW-0408">Iron</keyword>
<dbReference type="Proteomes" id="UP001153636">
    <property type="component" value="Chromosome 10"/>
</dbReference>
<dbReference type="GO" id="GO:0051539">
    <property type="term" value="F:4 iron, 4 sulfur cluster binding"/>
    <property type="evidence" value="ECO:0007669"/>
    <property type="project" value="UniProtKB-KW"/>
</dbReference>
<reference evidence="6" key="1">
    <citation type="submission" date="2022-01" db="EMBL/GenBank/DDBJ databases">
        <authorList>
            <person name="King R."/>
        </authorList>
    </citation>
    <scope>NUCLEOTIDE SEQUENCE</scope>
</reference>
<evidence type="ECO:0000256" key="3">
    <source>
        <dbReference type="ARBA" id="ARBA00022723"/>
    </source>
</evidence>
<keyword evidence="7" id="KW-1185">Reference proteome</keyword>